<dbReference type="OrthoDB" id="1729427at2759"/>
<dbReference type="PANTHER" id="PTHR47481:SF10">
    <property type="entry name" value="COPIA-LIKE POLYPROTEIN_RETROTRANSPOSON"/>
    <property type="match status" value="1"/>
</dbReference>
<reference evidence="3" key="1">
    <citation type="journal article" date="2017" name="Front. Plant Sci.">
        <title>Climate Clever Clovers: New Paradigm to Reduce the Environmental Footprint of Ruminants by Breeding Low Methanogenic Forages Utilizing Haplotype Variation.</title>
        <authorList>
            <person name="Kaur P."/>
            <person name="Appels R."/>
            <person name="Bayer P.E."/>
            <person name="Keeble-Gagnere G."/>
            <person name="Wang J."/>
            <person name="Hirakawa H."/>
            <person name="Shirasawa K."/>
            <person name="Vercoe P."/>
            <person name="Stefanova K."/>
            <person name="Durmic Z."/>
            <person name="Nichols P."/>
            <person name="Revell C."/>
            <person name="Isobe S.N."/>
            <person name="Edwards D."/>
            <person name="Erskine W."/>
        </authorList>
    </citation>
    <scope>NUCLEOTIDE SEQUENCE [LARGE SCALE GENOMIC DNA]</scope>
    <source>
        <strain evidence="3">cv. Daliak</strain>
    </source>
</reference>
<comment type="caution">
    <text evidence="2">The sequence shown here is derived from an EMBL/GenBank/DDBJ whole genome shotgun (WGS) entry which is preliminary data.</text>
</comment>
<protein>
    <recommendedName>
        <fullName evidence="4">Retrotransposon gag domain-containing protein</fullName>
    </recommendedName>
</protein>
<proteinExistence type="predicted"/>
<gene>
    <name evidence="2" type="ORF">TSUD_424610</name>
</gene>
<evidence type="ECO:0000313" key="3">
    <source>
        <dbReference type="Proteomes" id="UP000242715"/>
    </source>
</evidence>
<feature type="region of interest" description="Disordered" evidence="1">
    <location>
        <begin position="179"/>
        <end position="204"/>
    </location>
</feature>
<dbReference type="Pfam" id="PF14223">
    <property type="entry name" value="Retrotran_gag_2"/>
    <property type="match status" value="1"/>
</dbReference>
<name>A0A1B5Z9U6_TRISU</name>
<dbReference type="EMBL" id="BCLP01051174">
    <property type="protein sequence ID" value="GAU10888.1"/>
    <property type="molecule type" value="Genomic_DNA"/>
</dbReference>
<organism evidence="2 3">
    <name type="scientific">Trifolium subterraneum</name>
    <name type="common">Subterranean clover</name>
    <dbReference type="NCBI Taxonomy" id="3900"/>
    <lineage>
        <taxon>Eukaryota</taxon>
        <taxon>Viridiplantae</taxon>
        <taxon>Streptophyta</taxon>
        <taxon>Embryophyta</taxon>
        <taxon>Tracheophyta</taxon>
        <taxon>Spermatophyta</taxon>
        <taxon>Magnoliopsida</taxon>
        <taxon>eudicotyledons</taxon>
        <taxon>Gunneridae</taxon>
        <taxon>Pentapetalae</taxon>
        <taxon>rosids</taxon>
        <taxon>fabids</taxon>
        <taxon>Fabales</taxon>
        <taxon>Fabaceae</taxon>
        <taxon>Papilionoideae</taxon>
        <taxon>50 kb inversion clade</taxon>
        <taxon>NPAAA clade</taxon>
        <taxon>Hologalegina</taxon>
        <taxon>IRL clade</taxon>
        <taxon>Trifolieae</taxon>
        <taxon>Trifolium</taxon>
    </lineage>
</organism>
<dbReference type="Proteomes" id="UP000242715">
    <property type="component" value="Unassembled WGS sequence"/>
</dbReference>
<feature type="non-terminal residue" evidence="2">
    <location>
        <position position="204"/>
    </location>
</feature>
<evidence type="ECO:0000256" key="1">
    <source>
        <dbReference type="SAM" id="MobiDB-lite"/>
    </source>
</evidence>
<dbReference type="AlphaFoldDB" id="A0A1B5Z9U6"/>
<evidence type="ECO:0000313" key="2">
    <source>
        <dbReference type="EMBL" id="GAU10888.1"/>
    </source>
</evidence>
<accession>A0A1B5Z9U6</accession>
<dbReference type="PANTHER" id="PTHR47481">
    <property type="match status" value="1"/>
</dbReference>
<feature type="compositionally biased region" description="Polar residues" evidence="1">
    <location>
        <begin position="195"/>
        <end position="204"/>
    </location>
</feature>
<evidence type="ECO:0008006" key="4">
    <source>
        <dbReference type="Google" id="ProtNLM"/>
    </source>
</evidence>
<sequence length="204" mass="23147">MWAELFEVHARAHKVLHHIIPQPGKEKPAPTDADFEMWTVLDSMVLQWIYSTISFDLLTTIMEKGSTAMAAWTRLAGLFEDNQNSRVVALEQDFSSTRMEDFPNVSAYCQRLKQLSDQLKNVGAPVSEQRLVLQLVSGLTEPYRGVATLIRQSKPLPLFLEARSMLTLEEFGLAKMHSTSSPTALHTTIPRDTNDSSQQRFNRR</sequence>
<keyword evidence="3" id="KW-1185">Reference proteome</keyword>